<protein>
    <submittedName>
        <fullName evidence="2">Sporulation protein YunB</fullName>
    </submittedName>
</protein>
<accession>A0ABS2QHI6</accession>
<organism evidence="2 3">
    <name type="scientific">Peribacillus deserti</name>
    <dbReference type="NCBI Taxonomy" id="673318"/>
    <lineage>
        <taxon>Bacteria</taxon>
        <taxon>Bacillati</taxon>
        <taxon>Bacillota</taxon>
        <taxon>Bacilli</taxon>
        <taxon>Bacillales</taxon>
        <taxon>Bacillaceae</taxon>
        <taxon>Peribacillus</taxon>
    </lineage>
</organism>
<dbReference type="RefSeq" id="WP_204542182.1">
    <property type="nucleotide sequence ID" value="NZ_JAFBFI010000007.1"/>
</dbReference>
<dbReference type="Pfam" id="PF09560">
    <property type="entry name" value="Spore_YunB"/>
    <property type="match status" value="1"/>
</dbReference>
<evidence type="ECO:0000256" key="1">
    <source>
        <dbReference type="SAM" id="Phobius"/>
    </source>
</evidence>
<dbReference type="NCBIfam" id="TIGR02832">
    <property type="entry name" value="spo_yunB"/>
    <property type="match status" value="1"/>
</dbReference>
<keyword evidence="3" id="KW-1185">Reference proteome</keyword>
<feature type="transmembrane region" description="Helical" evidence="1">
    <location>
        <begin position="21"/>
        <end position="43"/>
    </location>
</feature>
<evidence type="ECO:0000313" key="3">
    <source>
        <dbReference type="Proteomes" id="UP000823486"/>
    </source>
</evidence>
<keyword evidence="1" id="KW-0472">Membrane</keyword>
<comment type="caution">
    <text evidence="2">The sequence shown here is derived from an EMBL/GenBank/DDBJ whole genome shotgun (WGS) entry which is preliminary data.</text>
</comment>
<gene>
    <name evidence="2" type="ORF">JOC77_001920</name>
</gene>
<dbReference type="InterPro" id="IPR014197">
    <property type="entry name" value="Sporulation_prot_YunB"/>
</dbReference>
<evidence type="ECO:0000313" key="2">
    <source>
        <dbReference type="EMBL" id="MBM7692490.1"/>
    </source>
</evidence>
<dbReference type="Proteomes" id="UP000823486">
    <property type="component" value="Unassembled WGS sequence"/>
</dbReference>
<dbReference type="PIRSF" id="PIRSF021383">
    <property type="entry name" value="YunB"/>
    <property type="match status" value="1"/>
</dbReference>
<proteinExistence type="predicted"/>
<keyword evidence="1" id="KW-0812">Transmembrane</keyword>
<reference evidence="2 3" key="1">
    <citation type="submission" date="2021-01" db="EMBL/GenBank/DDBJ databases">
        <title>Genomic Encyclopedia of Type Strains, Phase IV (KMG-IV): sequencing the most valuable type-strain genomes for metagenomic binning, comparative biology and taxonomic classification.</title>
        <authorList>
            <person name="Goeker M."/>
        </authorList>
    </citation>
    <scope>NUCLEOTIDE SEQUENCE [LARGE SCALE GENOMIC DNA]</scope>
    <source>
        <strain evidence="2 3">DSM 105482</strain>
    </source>
</reference>
<keyword evidence="1" id="KW-1133">Transmembrane helix</keyword>
<name>A0ABS2QHI6_9BACI</name>
<dbReference type="EMBL" id="JAFBFI010000007">
    <property type="protein sequence ID" value="MBM7692490.1"/>
    <property type="molecule type" value="Genomic_DNA"/>
</dbReference>
<sequence length="255" mass="28705">MYRKNYKSKLTFLRGKGPLPARLVFLYSFILFICSCLFSIILIDRAIEPIIINIAKSEIKRVSSEVINESIDENIAEHDMEDLIIVHFKDEGKTPAFSFNPKIYNSIRSSTTKDIQRKLGINEDQQFYEGQSDKVDSDQFKSLVYHIPLGVVTHNSLLANLGPKIPVRMSLIGNVEPDFKTKFTDAGINNTYLELFAHFKINVQIVIPSYSEKMLVEQQISLGGIFVPGDVPDYYSEDGGKTPAPAIVKPGSPKK</sequence>